<evidence type="ECO:0008006" key="3">
    <source>
        <dbReference type="Google" id="ProtNLM"/>
    </source>
</evidence>
<evidence type="ECO:0000313" key="1">
    <source>
        <dbReference type="EMBL" id="KAK5629696.1"/>
    </source>
</evidence>
<dbReference type="EMBL" id="JAWHQM010000012">
    <property type="protein sequence ID" value="KAK5629696.1"/>
    <property type="molecule type" value="Genomic_DNA"/>
</dbReference>
<accession>A0AAN7UQG8</accession>
<dbReference type="Proteomes" id="UP001305414">
    <property type="component" value="Unassembled WGS sequence"/>
</dbReference>
<comment type="caution">
    <text evidence="1">The sequence shown here is derived from an EMBL/GenBank/DDBJ whole genome shotgun (WGS) entry which is preliminary data.</text>
</comment>
<name>A0AAN7UQG8_9PEZI</name>
<sequence>MNNSEWATRAWTSQEALLSRRCLLFTPDQVYFLCRTTYWSESLPNFPDIKFHEVDGTLTEYDPYSGSEPEISLSNVFYFKKGGLNSIPTELERFERDVNIYLKRMMGNQNDGLNAFRGILSRSFYWSYYGVPLITRAGRELSTAKTLADSDYFPNLPWTIGVVFA</sequence>
<dbReference type="PANTHER" id="PTHR33112">
    <property type="entry name" value="DOMAIN PROTEIN, PUTATIVE-RELATED"/>
    <property type="match status" value="1"/>
</dbReference>
<evidence type="ECO:0000313" key="2">
    <source>
        <dbReference type="Proteomes" id="UP001305414"/>
    </source>
</evidence>
<proteinExistence type="predicted"/>
<dbReference type="PANTHER" id="PTHR33112:SF16">
    <property type="entry name" value="HETEROKARYON INCOMPATIBILITY DOMAIN-CONTAINING PROTEIN"/>
    <property type="match status" value="1"/>
</dbReference>
<keyword evidence="2" id="KW-1185">Reference proteome</keyword>
<protein>
    <recommendedName>
        <fullName evidence="3">Heterokaryon incompatibility domain-containing protein</fullName>
    </recommendedName>
</protein>
<gene>
    <name evidence="1" type="ORF">RRF57_005411</name>
</gene>
<dbReference type="AlphaFoldDB" id="A0AAN7UQG8"/>
<organism evidence="1 2">
    <name type="scientific">Xylaria bambusicola</name>
    <dbReference type="NCBI Taxonomy" id="326684"/>
    <lineage>
        <taxon>Eukaryota</taxon>
        <taxon>Fungi</taxon>
        <taxon>Dikarya</taxon>
        <taxon>Ascomycota</taxon>
        <taxon>Pezizomycotina</taxon>
        <taxon>Sordariomycetes</taxon>
        <taxon>Xylariomycetidae</taxon>
        <taxon>Xylariales</taxon>
        <taxon>Xylariaceae</taxon>
        <taxon>Xylaria</taxon>
    </lineage>
</organism>
<reference evidence="1 2" key="1">
    <citation type="submission" date="2023-10" db="EMBL/GenBank/DDBJ databases">
        <title>Draft genome sequence of Xylaria bambusicola isolate GMP-LS, the root and basal stem rot pathogen of sugarcane in Indonesia.</title>
        <authorList>
            <person name="Selvaraj P."/>
            <person name="Muralishankar V."/>
            <person name="Muruganantham S."/>
            <person name="Sp S."/>
            <person name="Haryani S."/>
            <person name="Lau K.J.X."/>
            <person name="Naqvi N.I."/>
        </authorList>
    </citation>
    <scope>NUCLEOTIDE SEQUENCE [LARGE SCALE GENOMIC DNA]</scope>
    <source>
        <strain evidence="1">GMP-LS</strain>
    </source>
</reference>